<reference evidence="3 4" key="1">
    <citation type="submission" date="2024-02" db="EMBL/GenBank/DDBJ databases">
        <title>A draft genome for the cacao thread blight pathogen Marasmius crinis-equi.</title>
        <authorList>
            <person name="Cohen S.P."/>
            <person name="Baruah I.K."/>
            <person name="Amoako-Attah I."/>
            <person name="Bukari Y."/>
            <person name="Meinhardt L.W."/>
            <person name="Bailey B.A."/>
        </authorList>
    </citation>
    <scope>NUCLEOTIDE SEQUENCE [LARGE SCALE GENOMIC DNA]</scope>
    <source>
        <strain evidence="3 4">GH-76</strain>
    </source>
</reference>
<evidence type="ECO:0000313" key="4">
    <source>
        <dbReference type="Proteomes" id="UP001465976"/>
    </source>
</evidence>
<protein>
    <recommendedName>
        <fullName evidence="2">Nephrocystin 3-like N-terminal domain-containing protein</fullName>
    </recommendedName>
</protein>
<keyword evidence="1" id="KW-0677">Repeat</keyword>
<dbReference type="Pfam" id="PF24883">
    <property type="entry name" value="NPHP3_N"/>
    <property type="match status" value="1"/>
</dbReference>
<comment type="caution">
    <text evidence="3">The sequence shown here is derived from an EMBL/GenBank/DDBJ whole genome shotgun (WGS) entry which is preliminary data.</text>
</comment>
<evidence type="ECO:0000259" key="2">
    <source>
        <dbReference type="Pfam" id="PF24883"/>
    </source>
</evidence>
<proteinExistence type="predicted"/>
<gene>
    <name evidence="3" type="ORF">V5O48_008071</name>
</gene>
<feature type="domain" description="Nephrocystin 3-like N-terminal" evidence="2">
    <location>
        <begin position="3"/>
        <end position="124"/>
    </location>
</feature>
<dbReference type="EMBL" id="JBAHYK010000451">
    <property type="protein sequence ID" value="KAL0573877.1"/>
    <property type="molecule type" value="Genomic_DNA"/>
</dbReference>
<evidence type="ECO:0000313" key="3">
    <source>
        <dbReference type="EMBL" id="KAL0573877.1"/>
    </source>
</evidence>
<dbReference type="InterPro" id="IPR056884">
    <property type="entry name" value="NPHP3-like_N"/>
</dbReference>
<keyword evidence="4" id="KW-1185">Reference proteome</keyword>
<name>A0ABR3FEY6_9AGAR</name>
<accession>A0ABR3FEY6</accession>
<evidence type="ECO:0000256" key="1">
    <source>
        <dbReference type="ARBA" id="ARBA00022737"/>
    </source>
</evidence>
<dbReference type="Proteomes" id="UP001465976">
    <property type="component" value="Unassembled WGS sequence"/>
</dbReference>
<sequence>MTRLVPTIAYQLARSPALQPHLADTINAAILSDPGIVGADWEDQFKRLVREPCNRVDPGLWKTLPRVVIIDGLDECMDNHESQAPSQGRDAWRRDGQAALLSIIRDAMTSSSHPLPLRFLIFSRPERVISNFFRTNTSSIPNLGQLDMRNLRVEADQDIELYLRHEFPRFPTLHPDAGLDESWPGEEVIEILTRKSDGHFIYVVTAVKYVMENGPSLSLPQDRLQIVLYPKTTAYPDLSTMDQLYYSILLPFSDIWKGVLLRIFQFITPPLEISRYGKYHPLRYLFRRRLADRIHYYPHRYNIESGEPCAPSQWNSKLAIAAYLKLDPRQLSVVLSQLRSVLYVPDNDQDSVTFLHASFSDFLTDKRRSHDFYVPPLGPFKHILWMMWYYSSVTTSIAKNWALHARKKCILAVGIGTETNTDGRTPSEEH</sequence>
<dbReference type="PANTHER" id="PTHR10039">
    <property type="entry name" value="AMELOGENIN"/>
    <property type="match status" value="1"/>
</dbReference>
<organism evidence="3 4">
    <name type="scientific">Marasmius crinis-equi</name>
    <dbReference type="NCBI Taxonomy" id="585013"/>
    <lineage>
        <taxon>Eukaryota</taxon>
        <taxon>Fungi</taxon>
        <taxon>Dikarya</taxon>
        <taxon>Basidiomycota</taxon>
        <taxon>Agaricomycotina</taxon>
        <taxon>Agaricomycetes</taxon>
        <taxon>Agaricomycetidae</taxon>
        <taxon>Agaricales</taxon>
        <taxon>Marasmiineae</taxon>
        <taxon>Marasmiaceae</taxon>
        <taxon>Marasmius</taxon>
    </lineage>
</organism>
<dbReference type="PANTHER" id="PTHR10039:SF5">
    <property type="entry name" value="NACHT DOMAIN-CONTAINING PROTEIN"/>
    <property type="match status" value="1"/>
</dbReference>